<accession>A0AA38GJ90</accession>
<proteinExistence type="predicted"/>
<comment type="caution">
    <text evidence="3">The sequence shown here is derived from an EMBL/GenBank/DDBJ whole genome shotgun (WGS) entry which is preliminary data.</text>
</comment>
<feature type="region of interest" description="Disordered" evidence="1">
    <location>
        <begin position="126"/>
        <end position="151"/>
    </location>
</feature>
<feature type="transmembrane region" description="Helical" evidence="2">
    <location>
        <begin position="42"/>
        <end position="61"/>
    </location>
</feature>
<evidence type="ECO:0000256" key="1">
    <source>
        <dbReference type="SAM" id="MobiDB-lite"/>
    </source>
</evidence>
<dbReference type="EMBL" id="JAHRHJ020000003">
    <property type="protein sequence ID" value="KAH9322453.1"/>
    <property type="molecule type" value="Genomic_DNA"/>
</dbReference>
<dbReference type="AlphaFoldDB" id="A0AA38GJ90"/>
<feature type="non-terminal residue" evidence="3">
    <location>
        <position position="216"/>
    </location>
</feature>
<organism evidence="3 4">
    <name type="scientific">Taxus chinensis</name>
    <name type="common">Chinese yew</name>
    <name type="synonym">Taxus wallichiana var. chinensis</name>
    <dbReference type="NCBI Taxonomy" id="29808"/>
    <lineage>
        <taxon>Eukaryota</taxon>
        <taxon>Viridiplantae</taxon>
        <taxon>Streptophyta</taxon>
        <taxon>Embryophyta</taxon>
        <taxon>Tracheophyta</taxon>
        <taxon>Spermatophyta</taxon>
        <taxon>Pinopsida</taxon>
        <taxon>Pinidae</taxon>
        <taxon>Conifers II</taxon>
        <taxon>Cupressales</taxon>
        <taxon>Taxaceae</taxon>
        <taxon>Taxus</taxon>
    </lineage>
</organism>
<evidence type="ECO:0000256" key="2">
    <source>
        <dbReference type="SAM" id="Phobius"/>
    </source>
</evidence>
<name>A0AA38GJ90_TAXCH</name>
<keyword evidence="2" id="KW-0812">Transmembrane</keyword>
<gene>
    <name evidence="3" type="ORF">KI387_017092</name>
</gene>
<dbReference type="Proteomes" id="UP000824469">
    <property type="component" value="Unassembled WGS sequence"/>
</dbReference>
<keyword evidence="2" id="KW-1133">Transmembrane helix</keyword>
<reference evidence="3 4" key="1">
    <citation type="journal article" date="2021" name="Nat. Plants">
        <title>The Taxus genome provides insights into paclitaxel biosynthesis.</title>
        <authorList>
            <person name="Xiong X."/>
            <person name="Gou J."/>
            <person name="Liao Q."/>
            <person name="Li Y."/>
            <person name="Zhou Q."/>
            <person name="Bi G."/>
            <person name="Li C."/>
            <person name="Du R."/>
            <person name="Wang X."/>
            <person name="Sun T."/>
            <person name="Guo L."/>
            <person name="Liang H."/>
            <person name="Lu P."/>
            <person name="Wu Y."/>
            <person name="Zhang Z."/>
            <person name="Ro D.K."/>
            <person name="Shang Y."/>
            <person name="Huang S."/>
            <person name="Yan J."/>
        </authorList>
    </citation>
    <scope>NUCLEOTIDE SEQUENCE [LARGE SCALE GENOMIC DNA]</scope>
    <source>
        <strain evidence="3">Ta-2019</strain>
    </source>
</reference>
<keyword evidence="4" id="KW-1185">Reference proteome</keyword>
<protein>
    <submittedName>
        <fullName evidence="3">Uncharacterized protein</fullName>
    </submittedName>
</protein>
<evidence type="ECO:0000313" key="3">
    <source>
        <dbReference type="EMBL" id="KAH9322453.1"/>
    </source>
</evidence>
<keyword evidence="2" id="KW-0472">Membrane</keyword>
<sequence length="216" mass="24515">VDANLVERFDFQVYVNIHEGLMSKEFHSHHSYGYLKEFIPKSLYMTALLLEIFSTGYYSIASRRCLRRLIMQSYDCNPQVKAARVSSLARDDQVISIDDVEPPLAPKGTRGMRHLHIQPPGIQKVHDLSQQSRDSQRPSGILNHPMPKGQETQYEISVEAQSHGLTGITISSRLRLDLFPLIGSTKIAASSRWTKKNLNNLPKGFKVPKEEQTNEV</sequence>
<evidence type="ECO:0000313" key="4">
    <source>
        <dbReference type="Proteomes" id="UP000824469"/>
    </source>
</evidence>